<dbReference type="PROSITE" id="PS00678">
    <property type="entry name" value="WD_REPEATS_1"/>
    <property type="match status" value="2"/>
</dbReference>
<dbReference type="Proteomes" id="UP001314263">
    <property type="component" value="Unassembled WGS sequence"/>
</dbReference>
<feature type="repeat" description="WD" evidence="5">
    <location>
        <begin position="269"/>
        <end position="310"/>
    </location>
</feature>
<evidence type="ECO:0000256" key="3">
    <source>
        <dbReference type="ARBA" id="ARBA00022763"/>
    </source>
</evidence>
<reference evidence="6 7" key="1">
    <citation type="submission" date="2023-10" db="EMBL/GenBank/DDBJ databases">
        <authorList>
            <person name="Maclean D."/>
            <person name="Macfadyen A."/>
        </authorList>
    </citation>
    <scope>NUCLEOTIDE SEQUENCE [LARGE SCALE GENOMIC DNA]</scope>
</reference>
<dbReference type="PRINTS" id="PR00320">
    <property type="entry name" value="GPROTEINBRPT"/>
</dbReference>
<evidence type="ECO:0000256" key="2">
    <source>
        <dbReference type="ARBA" id="ARBA00022737"/>
    </source>
</evidence>
<dbReference type="GO" id="GO:0043161">
    <property type="term" value="P:proteasome-mediated ubiquitin-dependent protein catabolic process"/>
    <property type="evidence" value="ECO:0007669"/>
    <property type="project" value="TreeGrafter"/>
</dbReference>
<evidence type="ECO:0000313" key="7">
    <source>
        <dbReference type="Proteomes" id="UP001314263"/>
    </source>
</evidence>
<proteinExistence type="predicted"/>
<name>A0AAV1HYU6_9CHLO</name>
<feature type="repeat" description="WD" evidence="5">
    <location>
        <begin position="107"/>
        <end position="143"/>
    </location>
</feature>
<feature type="repeat" description="WD" evidence="5">
    <location>
        <begin position="356"/>
        <end position="388"/>
    </location>
</feature>
<evidence type="ECO:0008006" key="8">
    <source>
        <dbReference type="Google" id="ProtNLM"/>
    </source>
</evidence>
<dbReference type="Pfam" id="PF00400">
    <property type="entry name" value="WD40"/>
    <property type="match status" value="4"/>
</dbReference>
<dbReference type="InterPro" id="IPR020472">
    <property type="entry name" value="WD40_PAC1"/>
</dbReference>
<sequence>MPTCAVTQLFQRERTGDRRFSSNTKHHRARALQVSVEKSVESVHRGGVTWLDLDGIEHRWLLSAAADASVAAYDIQEGRQETNAGLGERVEGRTEHIAAFKLDRSNAESHKYTITSVCWYPIDTGMFVTGSFDQEIKVWDTNSLVPVCTFGLPDRVFALDMSRVAAVHCLIAVGSAEPQVKLCDLASGAFTHSLVGHRDAIWALHWSLTSEWHLFTSAADGQVRLWDIRTSGCIHVFDQHDTNAASSTRQTWEQPLEGIVGQNRPAQHRQAHEGAVTAVVPTPDGLYCLTAGTDSRIRLWDLSDNSNTLVNFPSPFNRSKKGRQVAVSNDAPLVFHPSGSVIQAFHLHEGSLQKLLRGHIDTVNACCYNPVAQELLTGSNDCQIMVWSPPGDAMDDAHDCWSDDFE</sequence>
<organism evidence="6 7">
    <name type="scientific">Coccomyxa viridis</name>
    <dbReference type="NCBI Taxonomy" id="1274662"/>
    <lineage>
        <taxon>Eukaryota</taxon>
        <taxon>Viridiplantae</taxon>
        <taxon>Chlorophyta</taxon>
        <taxon>core chlorophytes</taxon>
        <taxon>Trebouxiophyceae</taxon>
        <taxon>Trebouxiophyceae incertae sedis</taxon>
        <taxon>Coccomyxaceae</taxon>
        <taxon>Coccomyxa</taxon>
    </lineage>
</organism>
<evidence type="ECO:0000256" key="4">
    <source>
        <dbReference type="ARBA" id="ARBA00023204"/>
    </source>
</evidence>
<accession>A0AAV1HYU6</accession>
<keyword evidence="2" id="KW-0677">Repeat</keyword>
<dbReference type="InterPro" id="IPR015943">
    <property type="entry name" value="WD40/YVTN_repeat-like_dom_sf"/>
</dbReference>
<dbReference type="SUPFAM" id="SSF50978">
    <property type="entry name" value="WD40 repeat-like"/>
    <property type="match status" value="1"/>
</dbReference>
<dbReference type="SMART" id="SM00320">
    <property type="entry name" value="WD40"/>
    <property type="match status" value="5"/>
</dbReference>
<evidence type="ECO:0000313" key="6">
    <source>
        <dbReference type="EMBL" id="CAK0762328.1"/>
    </source>
</evidence>
<dbReference type="InterPro" id="IPR001680">
    <property type="entry name" value="WD40_rpt"/>
</dbReference>
<dbReference type="Gene3D" id="2.130.10.10">
    <property type="entry name" value="YVTN repeat-like/Quinoprotein amine dehydrogenase"/>
    <property type="match status" value="1"/>
</dbReference>
<keyword evidence="7" id="KW-1185">Reference proteome</keyword>
<feature type="repeat" description="WD" evidence="5">
    <location>
        <begin position="194"/>
        <end position="236"/>
    </location>
</feature>
<dbReference type="GO" id="GO:0031464">
    <property type="term" value="C:Cul4A-RING E3 ubiquitin ligase complex"/>
    <property type="evidence" value="ECO:0007669"/>
    <property type="project" value="TreeGrafter"/>
</dbReference>
<gene>
    <name evidence="6" type="ORF">CVIRNUC_002946</name>
</gene>
<dbReference type="PROSITE" id="PS50082">
    <property type="entry name" value="WD_REPEATS_2"/>
    <property type="match status" value="4"/>
</dbReference>
<dbReference type="EMBL" id="CAUYUE010000004">
    <property type="protein sequence ID" value="CAK0762328.1"/>
    <property type="molecule type" value="Genomic_DNA"/>
</dbReference>
<keyword evidence="4" id="KW-0234">DNA repair</keyword>
<dbReference type="PROSITE" id="PS50294">
    <property type="entry name" value="WD_REPEATS_REGION"/>
    <property type="match status" value="4"/>
</dbReference>
<evidence type="ECO:0000256" key="1">
    <source>
        <dbReference type="ARBA" id="ARBA00022574"/>
    </source>
</evidence>
<keyword evidence="1 5" id="KW-0853">WD repeat</keyword>
<keyword evidence="3" id="KW-0227">DNA damage</keyword>
<protein>
    <recommendedName>
        <fullName evidence="8">DNA excision repair protein ERCC-8</fullName>
    </recommendedName>
</protein>
<dbReference type="PANTHER" id="PTHR46202:SF1">
    <property type="entry name" value="DNA EXCISION REPAIR PROTEIN ERCC-8"/>
    <property type="match status" value="1"/>
</dbReference>
<dbReference type="PANTHER" id="PTHR46202">
    <property type="entry name" value="DNA EXCISION REPAIR PROTEIN ERCC-8"/>
    <property type="match status" value="1"/>
</dbReference>
<comment type="caution">
    <text evidence="6">The sequence shown here is derived from an EMBL/GenBank/DDBJ whole genome shotgun (WGS) entry which is preliminary data.</text>
</comment>
<evidence type="ECO:0000256" key="5">
    <source>
        <dbReference type="PROSITE-ProRule" id="PRU00221"/>
    </source>
</evidence>
<dbReference type="InterPro" id="IPR042238">
    <property type="entry name" value="Rad28/ERCC8/Ckn1/ATCSA-1"/>
</dbReference>
<dbReference type="InterPro" id="IPR019775">
    <property type="entry name" value="WD40_repeat_CS"/>
</dbReference>
<dbReference type="GO" id="GO:0000209">
    <property type="term" value="P:protein polyubiquitination"/>
    <property type="evidence" value="ECO:0007669"/>
    <property type="project" value="TreeGrafter"/>
</dbReference>
<dbReference type="GO" id="GO:0006283">
    <property type="term" value="P:transcription-coupled nucleotide-excision repair"/>
    <property type="evidence" value="ECO:0007669"/>
    <property type="project" value="InterPro"/>
</dbReference>
<dbReference type="AlphaFoldDB" id="A0AAV1HYU6"/>
<dbReference type="GO" id="GO:0000109">
    <property type="term" value="C:nucleotide-excision repair complex"/>
    <property type="evidence" value="ECO:0007669"/>
    <property type="project" value="TreeGrafter"/>
</dbReference>
<dbReference type="InterPro" id="IPR036322">
    <property type="entry name" value="WD40_repeat_dom_sf"/>
</dbReference>